<evidence type="ECO:0000256" key="1">
    <source>
        <dbReference type="ARBA" id="ARBA00004141"/>
    </source>
</evidence>
<gene>
    <name evidence="8" type="ORF">RIMI_LOCUS8280801</name>
</gene>
<feature type="transmembrane region" description="Helical" evidence="7">
    <location>
        <begin position="203"/>
        <end position="228"/>
    </location>
</feature>
<proteinExistence type="inferred from homology"/>
<dbReference type="PANTHER" id="PTHR47110:SF2">
    <property type="entry name" value="UROPLAKIN-1B"/>
    <property type="match status" value="1"/>
</dbReference>
<evidence type="ECO:0000256" key="3">
    <source>
        <dbReference type="ARBA" id="ARBA00022692"/>
    </source>
</evidence>
<comment type="subcellular location">
    <subcellularLocation>
        <location evidence="1">Membrane</location>
        <topology evidence="1">Multi-pass membrane protein</topology>
    </subcellularLocation>
</comment>
<sequence length="476" mass="53096">MMPPPLGSPLAPSLMPPPLELLPGGYKLENRRCGAPGPTARPHRKCSPDFLCSAGVRLQTSCAPLSQHLVASRRQGCLVDSCRRGVFHIQRFVRGGKQEIEKLEIGSNDTKNTGKKNFAGFLQHFWCTGPLNKGYLTVFGSVRSLHRKWVTLAPEPECEDPGSRCTICNRPQCHVLLFYILVLSLSTLDKMKGDSGVRCFQVILILGNVVIGLAGLALTAESECIFFVSDQSRLYPLLEATNNDDIFAAAWIGIFTGFCFFLLSILGIVGIMKSNRRMLMAYLILMFIVYCFEVASAIVAATQRDFFKAAPSASLGSCQCSNTPHPGALPFTPNLFLKQMLEYYQNQNPSNNNDEQIKANGVTNTWNQLMLLKKCCGVNGPQDWQDYTSAFHTFNSDAAYPWPRQCCVMDFNGQPTNLQLCRLGVNGYLYTNGCYDQIAGPLWRHAWGVAWFGFAILCWTFFVLLGTMFYWVRIEC</sequence>
<evidence type="ECO:0000313" key="9">
    <source>
        <dbReference type="Proteomes" id="UP001176940"/>
    </source>
</evidence>
<evidence type="ECO:0000313" key="8">
    <source>
        <dbReference type="EMBL" id="CAJ0940128.1"/>
    </source>
</evidence>
<dbReference type="Gene3D" id="1.10.1450.10">
    <property type="entry name" value="Tetraspanin"/>
    <property type="match status" value="1"/>
</dbReference>
<evidence type="ECO:0008006" key="10">
    <source>
        <dbReference type="Google" id="ProtNLM"/>
    </source>
</evidence>
<comment type="caution">
    <text evidence="8">The sequence shown here is derived from an EMBL/GenBank/DDBJ whole genome shotgun (WGS) entry which is preliminary data.</text>
</comment>
<organism evidence="8 9">
    <name type="scientific">Ranitomeya imitator</name>
    <name type="common">mimic poison frog</name>
    <dbReference type="NCBI Taxonomy" id="111125"/>
    <lineage>
        <taxon>Eukaryota</taxon>
        <taxon>Metazoa</taxon>
        <taxon>Chordata</taxon>
        <taxon>Craniata</taxon>
        <taxon>Vertebrata</taxon>
        <taxon>Euteleostomi</taxon>
        <taxon>Amphibia</taxon>
        <taxon>Batrachia</taxon>
        <taxon>Anura</taxon>
        <taxon>Neobatrachia</taxon>
        <taxon>Hyloidea</taxon>
        <taxon>Dendrobatidae</taxon>
        <taxon>Dendrobatinae</taxon>
        <taxon>Ranitomeya</taxon>
    </lineage>
</organism>
<reference evidence="8" key="1">
    <citation type="submission" date="2023-07" db="EMBL/GenBank/DDBJ databases">
        <authorList>
            <person name="Stuckert A."/>
        </authorList>
    </citation>
    <scope>NUCLEOTIDE SEQUENCE</scope>
</reference>
<evidence type="ECO:0000256" key="4">
    <source>
        <dbReference type="ARBA" id="ARBA00022989"/>
    </source>
</evidence>
<name>A0ABN9LII3_9NEOB</name>
<keyword evidence="5 7" id="KW-0472">Membrane</keyword>
<keyword evidence="4 7" id="KW-1133">Transmembrane helix</keyword>
<dbReference type="Proteomes" id="UP001176940">
    <property type="component" value="Unassembled WGS sequence"/>
</dbReference>
<comment type="similarity">
    <text evidence="2">Belongs to the tetraspanin (TM4SF) family.</text>
</comment>
<dbReference type="InterPro" id="IPR018499">
    <property type="entry name" value="Tetraspanin/Peripherin"/>
</dbReference>
<evidence type="ECO:0000256" key="2">
    <source>
        <dbReference type="ARBA" id="ARBA00006840"/>
    </source>
</evidence>
<evidence type="ECO:0000256" key="5">
    <source>
        <dbReference type="ARBA" id="ARBA00023136"/>
    </source>
</evidence>
<dbReference type="PANTHER" id="PTHR47110">
    <property type="entry name" value="TESTIS-SPECIFIC EXPRESSED PROTEIN 55"/>
    <property type="match status" value="1"/>
</dbReference>
<feature type="transmembrane region" description="Helical" evidence="7">
    <location>
        <begin position="449"/>
        <end position="472"/>
    </location>
</feature>
<keyword evidence="9" id="KW-1185">Reference proteome</keyword>
<dbReference type="SUPFAM" id="SSF48652">
    <property type="entry name" value="Tetraspanin"/>
    <property type="match status" value="1"/>
</dbReference>
<keyword evidence="6" id="KW-0325">Glycoprotein</keyword>
<evidence type="ECO:0000256" key="6">
    <source>
        <dbReference type="ARBA" id="ARBA00023180"/>
    </source>
</evidence>
<feature type="transmembrane region" description="Helical" evidence="7">
    <location>
        <begin position="174"/>
        <end position="191"/>
    </location>
</feature>
<dbReference type="EMBL" id="CAUEEQ010016304">
    <property type="protein sequence ID" value="CAJ0940128.1"/>
    <property type="molecule type" value="Genomic_DNA"/>
</dbReference>
<protein>
    <recommendedName>
        <fullName evidence="10">Tetraspanin</fullName>
    </recommendedName>
</protein>
<keyword evidence="3 7" id="KW-0812">Transmembrane</keyword>
<dbReference type="CDD" id="cd03156">
    <property type="entry name" value="uroplakin_I_like_LEL"/>
    <property type="match status" value="1"/>
</dbReference>
<accession>A0ABN9LII3</accession>
<feature type="transmembrane region" description="Helical" evidence="7">
    <location>
        <begin position="279"/>
        <end position="301"/>
    </location>
</feature>
<evidence type="ECO:0000256" key="7">
    <source>
        <dbReference type="SAM" id="Phobius"/>
    </source>
</evidence>
<dbReference type="PRINTS" id="PR00259">
    <property type="entry name" value="TMFOUR"/>
</dbReference>
<feature type="transmembrane region" description="Helical" evidence="7">
    <location>
        <begin position="248"/>
        <end position="272"/>
    </location>
</feature>
<dbReference type="InterPro" id="IPR008952">
    <property type="entry name" value="Tetraspanin_EC2_sf"/>
</dbReference>
<dbReference type="Pfam" id="PF00335">
    <property type="entry name" value="Tetraspanin"/>
    <property type="match status" value="1"/>
</dbReference>